<dbReference type="STRING" id="47428.A0A284QPE3"/>
<dbReference type="SUPFAM" id="SSF53335">
    <property type="entry name" value="S-adenosyl-L-methionine-dependent methyltransferases"/>
    <property type="match status" value="1"/>
</dbReference>
<keyword evidence="3" id="KW-0949">S-adenosyl-L-methionine</keyword>
<dbReference type="OrthoDB" id="2094832at2759"/>
<dbReference type="PANTHER" id="PTHR35897:SF1">
    <property type="entry name" value="METHYLTRANSFERASE AUSD"/>
    <property type="match status" value="1"/>
</dbReference>
<proteinExistence type="inferred from homology"/>
<dbReference type="InterPro" id="IPR029063">
    <property type="entry name" value="SAM-dependent_MTases_sf"/>
</dbReference>
<dbReference type="InterPro" id="IPR051654">
    <property type="entry name" value="Meroterpenoid_MTases"/>
</dbReference>
<evidence type="ECO:0000256" key="1">
    <source>
        <dbReference type="ARBA" id="ARBA00005179"/>
    </source>
</evidence>
<dbReference type="EMBL" id="FUEG01000001">
    <property type="protein sequence ID" value="SJK98336.1"/>
    <property type="molecule type" value="Genomic_DNA"/>
</dbReference>
<dbReference type="PANTHER" id="PTHR35897">
    <property type="entry name" value="METHYLTRANSFERASE AUSD"/>
    <property type="match status" value="1"/>
</dbReference>
<keyword evidence="2" id="KW-0808">Transferase</keyword>
<organism evidence="5 6">
    <name type="scientific">Armillaria ostoyae</name>
    <name type="common">Armillaria root rot fungus</name>
    <dbReference type="NCBI Taxonomy" id="47428"/>
    <lineage>
        <taxon>Eukaryota</taxon>
        <taxon>Fungi</taxon>
        <taxon>Dikarya</taxon>
        <taxon>Basidiomycota</taxon>
        <taxon>Agaricomycotina</taxon>
        <taxon>Agaricomycetes</taxon>
        <taxon>Agaricomycetidae</taxon>
        <taxon>Agaricales</taxon>
        <taxon>Marasmiineae</taxon>
        <taxon>Physalacriaceae</taxon>
        <taxon>Armillaria</taxon>
    </lineage>
</organism>
<dbReference type="GO" id="GO:0016740">
    <property type="term" value="F:transferase activity"/>
    <property type="evidence" value="ECO:0007669"/>
    <property type="project" value="UniProtKB-KW"/>
</dbReference>
<accession>A0A284QPE3</accession>
<dbReference type="Proteomes" id="UP000219338">
    <property type="component" value="Unassembled WGS sequence"/>
</dbReference>
<sequence length="472" mass="52802">MSSDVATRQLDPTLYALAEDEAAFFKAQTGIQDDVALKSHIFTVQEEAYKVHPYNCIRGFGFAKLKISRQPCYQQFLDLGKNRKGAIYADIGCCFGNDPRKAVVDGYPVEQVIASDLHPVFWELGHKLFKTTAETFPARFIPQDIFQLKGLTKEDVPPSGISIPKLSQVQSLADLRGNISAIHTSAFFHLFDEEGQFEVAKIMAALLSSEPGSMIFGVHGGRPEKGFRSEVGSNSGRRRNMFCHSPESWRSLWDGKIFPKGSVRVDAFLHASERDRNRLDTVDPSVKTYHLVCPRPLDPTLYALDEDEAAFFKSQTGIEDDTALKSHIFAVQEEAYKICPYPCIRRFAFTKICISRYPCYRDFLKLGKEREKAIYADIGCCFGNDPRKAVMDGYPVEQVLASDLRPEFWDLGHKLFKSTTDTFPARFIPADIFQLKGLPKKEAGLVPELSQVQSIGELSGSISAIHASLSSL</sequence>
<evidence type="ECO:0000313" key="6">
    <source>
        <dbReference type="Proteomes" id="UP000219338"/>
    </source>
</evidence>
<reference evidence="6" key="1">
    <citation type="journal article" date="2017" name="Nat. Ecol. Evol.">
        <title>Genome expansion and lineage-specific genetic innovations in the forest pathogenic fungi Armillaria.</title>
        <authorList>
            <person name="Sipos G."/>
            <person name="Prasanna A.N."/>
            <person name="Walter M.C."/>
            <person name="O'Connor E."/>
            <person name="Balint B."/>
            <person name="Krizsan K."/>
            <person name="Kiss B."/>
            <person name="Hess J."/>
            <person name="Varga T."/>
            <person name="Slot J."/>
            <person name="Riley R."/>
            <person name="Boka B."/>
            <person name="Rigling D."/>
            <person name="Barry K."/>
            <person name="Lee J."/>
            <person name="Mihaltcheva S."/>
            <person name="LaButti K."/>
            <person name="Lipzen A."/>
            <person name="Waldron R."/>
            <person name="Moloney N.M."/>
            <person name="Sperisen C."/>
            <person name="Kredics L."/>
            <person name="Vagvoelgyi C."/>
            <person name="Patrignani A."/>
            <person name="Fitzpatrick D."/>
            <person name="Nagy I."/>
            <person name="Doyle S."/>
            <person name="Anderson J.B."/>
            <person name="Grigoriev I.V."/>
            <person name="Gueldener U."/>
            <person name="Muensterkoetter M."/>
            <person name="Nagy L.G."/>
        </authorList>
    </citation>
    <scope>NUCLEOTIDE SEQUENCE [LARGE SCALE GENOMIC DNA]</scope>
    <source>
        <strain evidence="6">C18/9</strain>
    </source>
</reference>
<comment type="similarity">
    <text evidence="4">Belongs to the class I-like SAM-binding methyltransferase superfamily.</text>
</comment>
<gene>
    <name evidence="5" type="ORF">ARMOST_01601</name>
</gene>
<evidence type="ECO:0000256" key="3">
    <source>
        <dbReference type="ARBA" id="ARBA00022691"/>
    </source>
</evidence>
<name>A0A284QPE3_ARMOS</name>
<comment type="pathway">
    <text evidence="1">Secondary metabolite biosynthesis.</text>
</comment>
<dbReference type="AlphaFoldDB" id="A0A284QPE3"/>
<protein>
    <submittedName>
        <fullName evidence="5">Uncharacterized protein</fullName>
    </submittedName>
</protein>
<evidence type="ECO:0000256" key="2">
    <source>
        <dbReference type="ARBA" id="ARBA00022679"/>
    </source>
</evidence>
<evidence type="ECO:0000256" key="4">
    <source>
        <dbReference type="ARBA" id="ARBA00038314"/>
    </source>
</evidence>
<evidence type="ECO:0000313" key="5">
    <source>
        <dbReference type="EMBL" id="SJK98336.1"/>
    </source>
</evidence>
<keyword evidence="6" id="KW-1185">Reference proteome</keyword>